<reference evidence="2 3" key="1">
    <citation type="journal article" date="2022" name="G3 (Bethesda)">
        <title>Whole-genome sequence and methylome profiling of the almond [Prunus dulcis (Mill.) D.A. Webb] cultivar 'Nonpareil'.</title>
        <authorList>
            <person name="D'Amico-Willman K.M."/>
            <person name="Ouma W.Z."/>
            <person name="Meulia T."/>
            <person name="Sideli G.M."/>
            <person name="Gradziel T.M."/>
            <person name="Fresnedo-Ramirez J."/>
        </authorList>
    </citation>
    <scope>NUCLEOTIDE SEQUENCE [LARGE SCALE GENOMIC DNA]</scope>
    <source>
        <strain evidence="2">Clone GOH B32 T37-40</strain>
    </source>
</reference>
<protein>
    <submittedName>
        <fullName evidence="2">Uncharacterized protein</fullName>
    </submittedName>
</protein>
<evidence type="ECO:0000256" key="1">
    <source>
        <dbReference type="SAM" id="Phobius"/>
    </source>
</evidence>
<keyword evidence="3" id="KW-1185">Reference proteome</keyword>
<feature type="transmembrane region" description="Helical" evidence="1">
    <location>
        <begin position="39"/>
        <end position="63"/>
    </location>
</feature>
<organism evidence="2 3">
    <name type="scientific">Prunus dulcis</name>
    <name type="common">Almond</name>
    <name type="synonym">Amygdalus dulcis</name>
    <dbReference type="NCBI Taxonomy" id="3755"/>
    <lineage>
        <taxon>Eukaryota</taxon>
        <taxon>Viridiplantae</taxon>
        <taxon>Streptophyta</taxon>
        <taxon>Embryophyta</taxon>
        <taxon>Tracheophyta</taxon>
        <taxon>Spermatophyta</taxon>
        <taxon>Magnoliopsida</taxon>
        <taxon>eudicotyledons</taxon>
        <taxon>Gunneridae</taxon>
        <taxon>Pentapetalae</taxon>
        <taxon>rosids</taxon>
        <taxon>fabids</taxon>
        <taxon>Rosales</taxon>
        <taxon>Rosaceae</taxon>
        <taxon>Amygdaloideae</taxon>
        <taxon>Amygdaleae</taxon>
        <taxon>Prunus</taxon>
    </lineage>
</organism>
<name>A0AAD4VIS8_PRUDU</name>
<evidence type="ECO:0000313" key="2">
    <source>
        <dbReference type="EMBL" id="KAI5325114.1"/>
    </source>
</evidence>
<sequence length="90" mass="9717">MSCFKFPKSICTMINGALGRFCVGGNTATLTGLVCLKPVIFHIVTYSMLYGGLVLLGLGSVFWRKGKSYKNVLCGKLEMEKALVFGTKTG</sequence>
<keyword evidence="1" id="KW-1133">Transmembrane helix</keyword>
<comment type="caution">
    <text evidence="2">The sequence shown here is derived from an EMBL/GenBank/DDBJ whole genome shotgun (WGS) entry which is preliminary data.</text>
</comment>
<evidence type="ECO:0000313" key="3">
    <source>
        <dbReference type="Proteomes" id="UP001054821"/>
    </source>
</evidence>
<dbReference type="EMBL" id="JAJFAZ020000006">
    <property type="protein sequence ID" value="KAI5325114.1"/>
    <property type="molecule type" value="Genomic_DNA"/>
</dbReference>
<dbReference type="AlphaFoldDB" id="A0AAD4VIS8"/>
<accession>A0AAD4VIS8</accession>
<keyword evidence="1" id="KW-0472">Membrane</keyword>
<proteinExistence type="predicted"/>
<keyword evidence="1" id="KW-0812">Transmembrane</keyword>
<gene>
    <name evidence="2" type="ORF">L3X38_034188</name>
</gene>
<dbReference type="Proteomes" id="UP001054821">
    <property type="component" value="Chromosome 6"/>
</dbReference>